<keyword evidence="3 6" id="KW-0812">Transmembrane</keyword>
<feature type="transmembrane region" description="Helical" evidence="6">
    <location>
        <begin position="47"/>
        <end position="65"/>
    </location>
</feature>
<feature type="transmembrane region" description="Helical" evidence="6">
    <location>
        <begin position="14"/>
        <end position="35"/>
    </location>
</feature>
<comment type="similarity">
    <text evidence="2">Belongs to the GtrA family.</text>
</comment>
<evidence type="ECO:0000256" key="1">
    <source>
        <dbReference type="ARBA" id="ARBA00004141"/>
    </source>
</evidence>
<reference evidence="8" key="1">
    <citation type="submission" date="2023-08" db="EMBL/GenBank/DDBJ databases">
        <title>Genomic characterization of piscicolin 126 produced by Carnobacterium maltaromaticum CM22 strain isolated from salmon (Salmo salar).</title>
        <authorList>
            <person name="Gonzalez-Gragera E."/>
            <person name="Garcia-Lopez J.D."/>
            <person name="Teso-Perez C."/>
            <person name="Gimenez-Hernandez I."/>
            <person name="Peralta-Sanchez J.M."/>
            <person name="Valdivia E."/>
            <person name="Montalban-Lopez M."/>
            <person name="Martin-Platero A.M."/>
            <person name="Banos A."/>
            <person name="Martinez-Bueno M."/>
        </authorList>
    </citation>
    <scope>NUCLEOTIDE SEQUENCE</scope>
    <source>
        <strain evidence="8">CM22</strain>
    </source>
</reference>
<dbReference type="PANTHER" id="PTHR38459:SF5">
    <property type="entry name" value="CELL WALL TEICHOIC ACID GLYCOSYLATION PROTEIN GTCA"/>
    <property type="match status" value="1"/>
</dbReference>
<dbReference type="GO" id="GO:0000271">
    <property type="term" value="P:polysaccharide biosynthetic process"/>
    <property type="evidence" value="ECO:0007669"/>
    <property type="project" value="InterPro"/>
</dbReference>
<dbReference type="EMBL" id="JAVBVO010000003">
    <property type="protein sequence ID" value="MDZ5758787.1"/>
    <property type="molecule type" value="Genomic_DNA"/>
</dbReference>
<dbReference type="GeneID" id="83605210"/>
<protein>
    <submittedName>
        <fullName evidence="8">GtrA family protein</fullName>
    </submittedName>
</protein>
<dbReference type="Proteomes" id="UP001290462">
    <property type="component" value="Unassembled WGS sequence"/>
</dbReference>
<dbReference type="GO" id="GO:0005886">
    <property type="term" value="C:plasma membrane"/>
    <property type="evidence" value="ECO:0007669"/>
    <property type="project" value="TreeGrafter"/>
</dbReference>
<evidence type="ECO:0000256" key="2">
    <source>
        <dbReference type="ARBA" id="ARBA00009399"/>
    </source>
</evidence>
<dbReference type="PANTHER" id="PTHR38459">
    <property type="entry name" value="PROPHAGE BACTOPRENOL-LINKED GLUCOSE TRANSLOCASE HOMOLOG"/>
    <property type="match status" value="1"/>
</dbReference>
<comment type="subcellular location">
    <subcellularLocation>
        <location evidence="1">Membrane</location>
        <topology evidence="1">Multi-pass membrane protein</topology>
    </subcellularLocation>
</comment>
<dbReference type="InterPro" id="IPR007267">
    <property type="entry name" value="GtrA_DPMS_TM"/>
</dbReference>
<keyword evidence="4 6" id="KW-1133">Transmembrane helix</keyword>
<evidence type="ECO:0000256" key="5">
    <source>
        <dbReference type="ARBA" id="ARBA00023136"/>
    </source>
</evidence>
<organism evidence="8 9">
    <name type="scientific">Carnobacterium maltaromaticum</name>
    <name type="common">Carnobacterium piscicola</name>
    <dbReference type="NCBI Taxonomy" id="2751"/>
    <lineage>
        <taxon>Bacteria</taxon>
        <taxon>Bacillati</taxon>
        <taxon>Bacillota</taxon>
        <taxon>Bacilli</taxon>
        <taxon>Lactobacillales</taxon>
        <taxon>Carnobacteriaceae</taxon>
        <taxon>Carnobacterium</taxon>
    </lineage>
</organism>
<evidence type="ECO:0000259" key="7">
    <source>
        <dbReference type="Pfam" id="PF04138"/>
    </source>
</evidence>
<feature type="transmembrane region" description="Helical" evidence="6">
    <location>
        <begin position="112"/>
        <end position="133"/>
    </location>
</feature>
<evidence type="ECO:0000313" key="9">
    <source>
        <dbReference type="Proteomes" id="UP001290462"/>
    </source>
</evidence>
<dbReference type="AlphaFoldDB" id="A0AAW9K533"/>
<proteinExistence type="inferred from homology"/>
<dbReference type="InterPro" id="IPR051401">
    <property type="entry name" value="GtrA_CellWall_Glycosyl"/>
</dbReference>
<evidence type="ECO:0000256" key="6">
    <source>
        <dbReference type="SAM" id="Phobius"/>
    </source>
</evidence>
<gene>
    <name evidence="8" type="ORF">RAK27_08995</name>
</gene>
<feature type="transmembrane region" description="Helical" evidence="6">
    <location>
        <begin position="85"/>
        <end position="106"/>
    </location>
</feature>
<evidence type="ECO:0000313" key="8">
    <source>
        <dbReference type="EMBL" id="MDZ5758787.1"/>
    </source>
</evidence>
<comment type="caution">
    <text evidence="8">The sequence shown here is derived from an EMBL/GenBank/DDBJ whole genome shotgun (WGS) entry which is preliminary data.</text>
</comment>
<dbReference type="Pfam" id="PF04138">
    <property type="entry name" value="GtrA_DPMS_TM"/>
    <property type="match status" value="1"/>
</dbReference>
<dbReference type="RefSeq" id="WP_010051534.1">
    <property type="nucleotide sequence ID" value="NZ_BJOJ01000039.1"/>
</dbReference>
<accession>A0AAW9K533</accession>
<keyword evidence="5 6" id="KW-0472">Membrane</keyword>
<evidence type="ECO:0000256" key="4">
    <source>
        <dbReference type="ARBA" id="ARBA00022989"/>
    </source>
</evidence>
<evidence type="ECO:0000256" key="3">
    <source>
        <dbReference type="ARBA" id="ARBA00022692"/>
    </source>
</evidence>
<sequence length="139" mass="16190">MKKIIELATKYREVLMYLIFGVLTTIINIFVFYIFKDTLTIDYRTSNVIAWFLSVLFAFLTNKYFVFASSGKNKQAFFKEMGLFFWYRLLSLVIDMIMMIVMVSGLGIDALIAKLITQVVIVVINYVFSKLLIFNDKQA</sequence>
<name>A0AAW9K533_CARML</name>
<feature type="domain" description="GtrA/DPMS transmembrane" evidence="7">
    <location>
        <begin position="17"/>
        <end position="134"/>
    </location>
</feature>